<proteinExistence type="predicted"/>
<dbReference type="Proteomes" id="UP001497482">
    <property type="component" value="Chromosome 2"/>
</dbReference>
<dbReference type="AlphaFoldDB" id="A0AAV2KT85"/>
<keyword evidence="2" id="KW-1185">Reference proteome</keyword>
<evidence type="ECO:0000313" key="1">
    <source>
        <dbReference type="EMBL" id="CAL1593207.1"/>
    </source>
</evidence>
<evidence type="ECO:0000313" key="2">
    <source>
        <dbReference type="Proteomes" id="UP001497482"/>
    </source>
</evidence>
<name>A0AAV2KT85_KNICA</name>
<organism evidence="1 2">
    <name type="scientific">Knipowitschia caucasica</name>
    <name type="common">Caucasian dwarf goby</name>
    <name type="synonym">Pomatoschistus caucasicus</name>
    <dbReference type="NCBI Taxonomy" id="637954"/>
    <lineage>
        <taxon>Eukaryota</taxon>
        <taxon>Metazoa</taxon>
        <taxon>Chordata</taxon>
        <taxon>Craniata</taxon>
        <taxon>Vertebrata</taxon>
        <taxon>Euteleostomi</taxon>
        <taxon>Actinopterygii</taxon>
        <taxon>Neopterygii</taxon>
        <taxon>Teleostei</taxon>
        <taxon>Neoteleostei</taxon>
        <taxon>Acanthomorphata</taxon>
        <taxon>Gobiaria</taxon>
        <taxon>Gobiiformes</taxon>
        <taxon>Gobioidei</taxon>
        <taxon>Gobiidae</taxon>
        <taxon>Gobiinae</taxon>
        <taxon>Knipowitschia</taxon>
    </lineage>
</organism>
<dbReference type="EMBL" id="OZ035824">
    <property type="protein sequence ID" value="CAL1593207.1"/>
    <property type="molecule type" value="Genomic_DNA"/>
</dbReference>
<accession>A0AAV2KT85</accession>
<protein>
    <submittedName>
        <fullName evidence="1">Uncharacterized protein</fullName>
    </submittedName>
</protein>
<gene>
    <name evidence="1" type="ORF">KC01_LOCUS22346</name>
</gene>
<sequence length="66" mass="7249">MMSLYHHSSHLPQSCCSPLQPCSCPHGPGVWTLGSKARRVERSGVRGQVSGLRGRIAKRYVNSSEK</sequence>
<reference evidence="1 2" key="1">
    <citation type="submission" date="2024-04" db="EMBL/GenBank/DDBJ databases">
        <authorList>
            <person name="Waldvogel A.-M."/>
            <person name="Schoenle A."/>
        </authorList>
    </citation>
    <scope>NUCLEOTIDE SEQUENCE [LARGE SCALE GENOMIC DNA]</scope>
</reference>